<dbReference type="GeneID" id="54565853"/>
<reference evidence="1" key="1">
    <citation type="journal article" date="2020" name="Stud. Mycol.">
        <title>101 Dothideomycetes genomes: a test case for predicting lifestyles and emergence of pathogens.</title>
        <authorList>
            <person name="Haridas S."/>
            <person name="Albert R."/>
            <person name="Binder M."/>
            <person name="Bloem J."/>
            <person name="Labutti K."/>
            <person name="Salamov A."/>
            <person name="Andreopoulos B."/>
            <person name="Baker S."/>
            <person name="Barry K."/>
            <person name="Bills G."/>
            <person name="Bluhm B."/>
            <person name="Cannon C."/>
            <person name="Castanera R."/>
            <person name="Culley D."/>
            <person name="Daum C."/>
            <person name="Ezra D."/>
            <person name="Gonzalez J."/>
            <person name="Henrissat B."/>
            <person name="Kuo A."/>
            <person name="Liang C."/>
            <person name="Lipzen A."/>
            <person name="Lutzoni F."/>
            <person name="Magnuson J."/>
            <person name="Mondo S."/>
            <person name="Nolan M."/>
            <person name="Ohm R."/>
            <person name="Pangilinan J."/>
            <person name="Park H.-J."/>
            <person name="Ramirez L."/>
            <person name="Alfaro M."/>
            <person name="Sun H."/>
            <person name="Tritt A."/>
            <person name="Yoshinaga Y."/>
            <person name="Zwiers L.-H."/>
            <person name="Turgeon B."/>
            <person name="Goodwin S."/>
            <person name="Spatafora J."/>
            <person name="Crous P."/>
            <person name="Grigoriev I."/>
        </authorList>
    </citation>
    <scope>NUCLEOTIDE SEQUENCE</scope>
    <source>
        <strain evidence="1">ATCC 36951</strain>
    </source>
</reference>
<dbReference type="AlphaFoldDB" id="A0A6A6CNH6"/>
<evidence type="ECO:0000313" key="2">
    <source>
        <dbReference type="Proteomes" id="UP000799537"/>
    </source>
</evidence>
<proteinExistence type="predicted"/>
<name>A0A6A6CNH6_ZASCE</name>
<keyword evidence="2" id="KW-1185">Reference proteome</keyword>
<gene>
    <name evidence="1" type="ORF">M409DRAFT_54071</name>
</gene>
<protein>
    <submittedName>
        <fullName evidence="1">Uncharacterized protein</fullName>
    </submittedName>
</protein>
<accession>A0A6A6CNH6</accession>
<evidence type="ECO:0000313" key="1">
    <source>
        <dbReference type="EMBL" id="KAF2167472.1"/>
    </source>
</evidence>
<dbReference type="EMBL" id="ML993593">
    <property type="protein sequence ID" value="KAF2167472.1"/>
    <property type="molecule type" value="Genomic_DNA"/>
</dbReference>
<sequence>MASSTQRTPTTFLSLPTEIRFKIYHLVCTPTEAVVIDACRLPPGHTEEWIFLPQQSPGIVEINRLQHWNPVWRDGVQSAWHDEVEQMGSQKLEIGWVYPPPEGKRSRKYFKKYRKALKRGERLDARIPTFFADMSKSRMEKLVEVIKAEGHLQVETNSRWDCGLGARFWRQWHAERGRAPVRVEDGYWRAMW</sequence>
<dbReference type="RefSeq" id="XP_033668361.1">
    <property type="nucleotide sequence ID" value="XM_033812581.1"/>
</dbReference>
<organism evidence="1 2">
    <name type="scientific">Zasmidium cellare ATCC 36951</name>
    <dbReference type="NCBI Taxonomy" id="1080233"/>
    <lineage>
        <taxon>Eukaryota</taxon>
        <taxon>Fungi</taxon>
        <taxon>Dikarya</taxon>
        <taxon>Ascomycota</taxon>
        <taxon>Pezizomycotina</taxon>
        <taxon>Dothideomycetes</taxon>
        <taxon>Dothideomycetidae</taxon>
        <taxon>Mycosphaerellales</taxon>
        <taxon>Mycosphaerellaceae</taxon>
        <taxon>Zasmidium</taxon>
    </lineage>
</organism>
<dbReference type="Proteomes" id="UP000799537">
    <property type="component" value="Unassembled WGS sequence"/>
</dbReference>